<dbReference type="NCBIfam" id="TIGR00230">
    <property type="entry name" value="sfsA"/>
    <property type="match status" value="1"/>
</dbReference>
<dbReference type="InterPro" id="IPR023170">
    <property type="entry name" value="HhH_base_excis_C"/>
</dbReference>
<organism evidence="16 18">
    <name type="scientific">Eisenbergiella massiliensis</name>
    <dbReference type="NCBI Taxonomy" id="1720294"/>
    <lineage>
        <taxon>Bacteria</taxon>
        <taxon>Bacillati</taxon>
        <taxon>Bacillota</taxon>
        <taxon>Clostridia</taxon>
        <taxon>Lachnospirales</taxon>
        <taxon>Lachnospiraceae</taxon>
        <taxon>Eisenbergiella</taxon>
    </lineage>
</organism>
<keyword evidence="7" id="KW-0227">DNA damage</keyword>
<dbReference type="RefSeq" id="WP_117530600.1">
    <property type="nucleotide sequence ID" value="NZ_CALBAU010000343.1"/>
</dbReference>
<comment type="similarity">
    <text evidence="13">Belongs to the SfsA family.</text>
</comment>
<dbReference type="Gene3D" id="1.10.340.30">
    <property type="entry name" value="Hypothetical protein, domain 2"/>
    <property type="match status" value="1"/>
</dbReference>
<comment type="caution">
    <text evidence="16">The sequence shown here is derived from an EMBL/GenBank/DDBJ whole genome shotgun (WGS) entry which is preliminary data.</text>
</comment>
<keyword evidence="11" id="KW-0234">DNA repair</keyword>
<dbReference type="Pfam" id="PF14815">
    <property type="entry name" value="NUDIX_4"/>
    <property type="match status" value="1"/>
</dbReference>
<evidence type="ECO:0000256" key="6">
    <source>
        <dbReference type="ARBA" id="ARBA00022723"/>
    </source>
</evidence>
<evidence type="ECO:0000256" key="13">
    <source>
        <dbReference type="HAMAP-Rule" id="MF_00095"/>
    </source>
</evidence>
<dbReference type="SMART" id="SM00478">
    <property type="entry name" value="ENDO3c"/>
    <property type="match status" value="1"/>
</dbReference>
<dbReference type="InterPro" id="IPR011257">
    <property type="entry name" value="DNA_glycosylase"/>
</dbReference>
<keyword evidence="9" id="KW-0408">Iron</keyword>
<dbReference type="AlphaFoldDB" id="A0A3E3J2L2"/>
<dbReference type="GO" id="GO:0034039">
    <property type="term" value="F:8-oxo-7,8-dihydroguanine DNA N-glycosylase activity"/>
    <property type="evidence" value="ECO:0007669"/>
    <property type="project" value="TreeGrafter"/>
</dbReference>
<dbReference type="Pfam" id="PF03749">
    <property type="entry name" value="SfsA"/>
    <property type="match status" value="1"/>
</dbReference>
<keyword evidence="6" id="KW-0479">Metal-binding</keyword>
<dbReference type="OrthoDB" id="9802365at2"/>
<dbReference type="InterPro" id="IPR005760">
    <property type="entry name" value="A/G_AdeGlyc_MutY"/>
</dbReference>
<dbReference type="CDD" id="cd22359">
    <property type="entry name" value="SfsA-like_bacterial"/>
    <property type="match status" value="1"/>
</dbReference>
<dbReference type="PANTHER" id="PTHR42944">
    <property type="entry name" value="ADENINE DNA GLYCOSYLASE"/>
    <property type="match status" value="1"/>
</dbReference>
<evidence type="ECO:0000256" key="11">
    <source>
        <dbReference type="ARBA" id="ARBA00023204"/>
    </source>
</evidence>
<keyword evidence="8" id="KW-0378">Hydrolase</keyword>
<dbReference type="InterPro" id="IPR041465">
    <property type="entry name" value="SfsA_N"/>
</dbReference>
<dbReference type="InterPro" id="IPR004036">
    <property type="entry name" value="Endonuclease-III-like_CS2"/>
</dbReference>
<evidence type="ECO:0000313" key="16">
    <source>
        <dbReference type="EMBL" id="RGE73532.1"/>
    </source>
</evidence>
<dbReference type="GO" id="GO:0006284">
    <property type="term" value="P:base-excision repair"/>
    <property type="evidence" value="ECO:0007669"/>
    <property type="project" value="InterPro"/>
</dbReference>
<evidence type="ECO:0000259" key="14">
    <source>
        <dbReference type="SMART" id="SM00478"/>
    </source>
</evidence>
<dbReference type="GO" id="GO:0032357">
    <property type="term" value="F:oxidized purine DNA binding"/>
    <property type="evidence" value="ECO:0007669"/>
    <property type="project" value="TreeGrafter"/>
</dbReference>
<protein>
    <recommendedName>
        <fullName evidence="13">Sugar fermentation stimulation protein homolog</fullName>
    </recommendedName>
</protein>
<proteinExistence type="inferred from homology"/>
<comment type="catalytic activity">
    <reaction evidence="1">
        <text>Hydrolyzes free adenine bases from 7,8-dihydro-8-oxoguanine:adenine mismatched double-stranded DNA, leaving an apurinic site.</text>
        <dbReference type="EC" id="3.2.2.31"/>
    </reaction>
</comment>
<evidence type="ECO:0000256" key="4">
    <source>
        <dbReference type="ARBA" id="ARBA00008343"/>
    </source>
</evidence>
<dbReference type="SUPFAM" id="SSF55811">
    <property type="entry name" value="Nudix"/>
    <property type="match status" value="1"/>
</dbReference>
<dbReference type="Pfam" id="PF17746">
    <property type="entry name" value="SfsA_N"/>
    <property type="match status" value="1"/>
</dbReference>
<dbReference type="GeneID" id="97987261"/>
<dbReference type="InterPro" id="IPR044298">
    <property type="entry name" value="MIG/MutY"/>
</dbReference>
<dbReference type="Gene3D" id="1.10.1670.10">
    <property type="entry name" value="Helix-hairpin-Helix base-excision DNA repair enzymes (C-terminal)"/>
    <property type="match status" value="1"/>
</dbReference>
<dbReference type="PANTHER" id="PTHR42944:SF1">
    <property type="entry name" value="ADENINE DNA GLYCOSYLASE"/>
    <property type="match status" value="1"/>
</dbReference>
<evidence type="ECO:0000313" key="17">
    <source>
        <dbReference type="Proteomes" id="UP000260812"/>
    </source>
</evidence>
<dbReference type="Pfam" id="PF00633">
    <property type="entry name" value="HHH"/>
    <property type="match status" value="1"/>
</dbReference>
<dbReference type="CDD" id="cd00056">
    <property type="entry name" value="ENDO3c"/>
    <property type="match status" value="1"/>
</dbReference>
<comment type="similarity">
    <text evidence="4">Belongs to the Nth/MutY family.</text>
</comment>
<evidence type="ECO:0000256" key="9">
    <source>
        <dbReference type="ARBA" id="ARBA00023004"/>
    </source>
</evidence>
<evidence type="ECO:0000256" key="8">
    <source>
        <dbReference type="ARBA" id="ARBA00022801"/>
    </source>
</evidence>
<evidence type="ECO:0000256" key="3">
    <source>
        <dbReference type="ARBA" id="ARBA00002933"/>
    </source>
</evidence>
<dbReference type="SUPFAM" id="SSF48150">
    <property type="entry name" value="DNA-glycosylase"/>
    <property type="match status" value="1"/>
</dbReference>
<gene>
    <name evidence="16" type="primary">mutY</name>
    <name evidence="13" type="synonym">sfsA</name>
    <name evidence="16" type="ORF">DWY69_04980</name>
    <name evidence="15" type="ORF">DXC51_10325</name>
</gene>
<dbReference type="GO" id="GO:0035485">
    <property type="term" value="F:adenine/guanine mispair binding"/>
    <property type="evidence" value="ECO:0007669"/>
    <property type="project" value="TreeGrafter"/>
</dbReference>
<dbReference type="NCBIfam" id="TIGR01084">
    <property type="entry name" value="mutY"/>
    <property type="match status" value="1"/>
</dbReference>
<evidence type="ECO:0000256" key="1">
    <source>
        <dbReference type="ARBA" id="ARBA00000843"/>
    </source>
</evidence>
<sequence>MKYKDIVKGTFIERPNRFIAYVEIDGRQEKVHVKNTGRCRELLQKGVTVYLEKSGNPGRKTAYDLVAVEKGGLLVNMDSAAPNLAAGEWLASGGLLAPVKLIKPECTYGNSRFDFYVESEAVKMWLEVKGVTLETQRTALFPDAPSLRALKHVEELIQAKENGYEAGILFVVQMEGIRRFTPNWETQPAFAQALERAQEAGVAIYARGCHVTQDSMEISYEIPVVLKPEAKKQECFIQTAKGRSMADGPAVCEADNNENLCDIAPPLLKWYDGHRRVLPWRENPAPYRVWVSEIMLQQTRVEAVKPYFERFMEALPGIPELAQAPEDKLLKLWEGLGYYNRARNLQKAAQAIMAEYGGRMPDSREELLKLPGIGSYTAGAVASIAYGRAVPAVDGNVLRVISRYRADGRDMLNDKVRKSVEEDLKAVMPKDRPGDFNQALMELGAIVCIPNGAPKCGECPWEASCKAHIEGRETEFPKKAAKKARSIEKKTILVIQDAMRAAIRKRPAKGMLAGMYEFPSEEGHLSQEEVLALLKEKGLHPLRIQKLPDSRHVFTHREWDMIGYAVRVDELEPVGGTQEGLLFIEPSLTEKEYPIPSAYAAYTGYLQIRLGNDKFEEKK</sequence>
<dbReference type="PROSITE" id="PS01155">
    <property type="entry name" value="ENDONUCLEASE_III_2"/>
    <property type="match status" value="1"/>
</dbReference>
<dbReference type="Pfam" id="PF00730">
    <property type="entry name" value="HhH-GPD"/>
    <property type="match status" value="1"/>
</dbReference>
<dbReference type="InterPro" id="IPR029119">
    <property type="entry name" value="MutY_C"/>
</dbReference>
<dbReference type="GO" id="GO:0006298">
    <property type="term" value="P:mismatch repair"/>
    <property type="evidence" value="ECO:0007669"/>
    <property type="project" value="TreeGrafter"/>
</dbReference>
<dbReference type="InterPro" id="IPR000445">
    <property type="entry name" value="HhH_motif"/>
</dbReference>
<dbReference type="Proteomes" id="UP000260812">
    <property type="component" value="Unassembled WGS sequence"/>
</dbReference>
<evidence type="ECO:0000256" key="12">
    <source>
        <dbReference type="ARBA" id="ARBA00023295"/>
    </source>
</evidence>
<dbReference type="HAMAP" id="MF_00095">
    <property type="entry name" value="SfsA"/>
    <property type="match status" value="1"/>
</dbReference>
<evidence type="ECO:0000313" key="18">
    <source>
        <dbReference type="Proteomes" id="UP000261166"/>
    </source>
</evidence>
<comment type="function">
    <text evidence="3">Adenine glycosylase active on G-A mispairs. MutY also corrects error-prone DNA synthesis past GO lesions which are due to the oxidatively damaged form of guanine: 7,8-dihydro-8-oxoguanine (8-oxo-dGTP).</text>
</comment>
<dbReference type="GO" id="GO:0000701">
    <property type="term" value="F:purine-specific mismatch base pair DNA N-glycosylase activity"/>
    <property type="evidence" value="ECO:0007669"/>
    <property type="project" value="UniProtKB-EC"/>
</dbReference>
<dbReference type="GO" id="GO:0046872">
    <property type="term" value="F:metal ion binding"/>
    <property type="evidence" value="ECO:0007669"/>
    <property type="project" value="UniProtKB-KW"/>
</dbReference>
<dbReference type="InterPro" id="IPR015797">
    <property type="entry name" value="NUDIX_hydrolase-like_dom_sf"/>
</dbReference>
<evidence type="ECO:0000313" key="15">
    <source>
        <dbReference type="EMBL" id="RGE60933.1"/>
    </source>
</evidence>
<comment type="cofactor">
    <cofactor evidence="2">
        <name>[4Fe-4S] cluster</name>
        <dbReference type="ChEBI" id="CHEBI:49883"/>
    </cofactor>
</comment>
<dbReference type="FunFam" id="1.10.340.30:FF:000002">
    <property type="entry name" value="Adenine DNA glycosylase"/>
    <property type="match status" value="1"/>
</dbReference>
<reference evidence="16 18" key="1">
    <citation type="submission" date="2018-08" db="EMBL/GenBank/DDBJ databases">
        <title>A genome reference for cultivated species of the human gut microbiota.</title>
        <authorList>
            <person name="Zou Y."/>
            <person name="Xue W."/>
            <person name="Luo G."/>
        </authorList>
    </citation>
    <scope>NUCLEOTIDE SEQUENCE [LARGE SCALE GENOMIC DNA]</scope>
    <source>
        <strain evidence="16 18">AF26-4BH</strain>
        <strain evidence="15">TF05-5AC</strain>
    </source>
</reference>
<feature type="domain" description="HhH-GPD" evidence="14">
    <location>
        <begin position="295"/>
        <end position="446"/>
    </location>
</feature>
<dbReference type="InterPro" id="IPR040452">
    <property type="entry name" value="SfsA_C"/>
</dbReference>
<accession>A0A3E3J2L2</accession>
<name>A0A3E3J2L2_9FIRM</name>
<evidence type="ECO:0000256" key="7">
    <source>
        <dbReference type="ARBA" id="ARBA00022763"/>
    </source>
</evidence>
<keyword evidence="12" id="KW-0326">Glycosidase</keyword>
<dbReference type="GO" id="GO:0051539">
    <property type="term" value="F:4 iron, 4 sulfur cluster binding"/>
    <property type="evidence" value="ECO:0007669"/>
    <property type="project" value="UniProtKB-KW"/>
</dbReference>
<dbReference type="FunFam" id="2.40.50.580:FF:000002">
    <property type="entry name" value="Sugar fermentation stimulation protein homolog"/>
    <property type="match status" value="1"/>
</dbReference>
<keyword evidence="5" id="KW-0004">4Fe-4S</keyword>
<dbReference type="EMBL" id="QVLV01000006">
    <property type="protein sequence ID" value="RGE60933.1"/>
    <property type="molecule type" value="Genomic_DNA"/>
</dbReference>
<keyword evidence="10" id="KW-0411">Iron-sulfur</keyword>
<keyword evidence="17" id="KW-1185">Reference proteome</keyword>
<evidence type="ECO:0000256" key="2">
    <source>
        <dbReference type="ARBA" id="ARBA00001966"/>
    </source>
</evidence>
<dbReference type="Proteomes" id="UP000261166">
    <property type="component" value="Unassembled WGS sequence"/>
</dbReference>
<dbReference type="Gene3D" id="3.90.79.10">
    <property type="entry name" value="Nucleoside Triphosphate Pyrophosphohydrolase"/>
    <property type="match status" value="1"/>
</dbReference>
<evidence type="ECO:0000256" key="5">
    <source>
        <dbReference type="ARBA" id="ARBA00022485"/>
    </source>
</evidence>
<dbReference type="CDD" id="cd03431">
    <property type="entry name" value="NUDIX_DNA_Glycosylase_C-MutY"/>
    <property type="match status" value="1"/>
</dbReference>
<dbReference type="EMBL" id="QVLU01000003">
    <property type="protein sequence ID" value="RGE73532.1"/>
    <property type="molecule type" value="Genomic_DNA"/>
</dbReference>
<dbReference type="InterPro" id="IPR003265">
    <property type="entry name" value="HhH-GPD_domain"/>
</dbReference>
<evidence type="ECO:0000256" key="10">
    <source>
        <dbReference type="ARBA" id="ARBA00023014"/>
    </source>
</evidence>
<dbReference type="Gene3D" id="3.40.1350.60">
    <property type="match status" value="1"/>
</dbReference>
<dbReference type="Gene3D" id="2.40.50.580">
    <property type="match status" value="1"/>
</dbReference>
<dbReference type="InterPro" id="IPR005224">
    <property type="entry name" value="SfsA"/>
</dbReference>